<dbReference type="HOGENOM" id="CLU_107027_1_0_5"/>
<dbReference type="InterPro" id="IPR052336">
    <property type="entry name" value="MlaD_Phospholipid_Transporter"/>
</dbReference>
<organism evidence="3 4">
    <name type="scientific">Candidatus Endolissoclinum faulkneri L5</name>
    <dbReference type="NCBI Taxonomy" id="1401328"/>
    <lineage>
        <taxon>Bacteria</taxon>
        <taxon>Pseudomonadati</taxon>
        <taxon>Pseudomonadota</taxon>
        <taxon>Alphaproteobacteria</taxon>
        <taxon>Rhodospirillales</taxon>
        <taxon>Rhodospirillaceae</taxon>
        <taxon>Candidatus Endolissoclinum</taxon>
    </lineage>
</organism>
<dbReference type="InterPro" id="IPR003399">
    <property type="entry name" value="Mce/MlaD"/>
</dbReference>
<feature type="domain" description="Mce/MlaD" evidence="2">
    <location>
        <begin position="44"/>
        <end position="121"/>
    </location>
</feature>
<evidence type="ECO:0000313" key="4">
    <source>
        <dbReference type="Proteomes" id="UP000018700"/>
    </source>
</evidence>
<name>V9TSH5_9PROT</name>
<dbReference type="PANTHER" id="PTHR33371">
    <property type="entry name" value="INTERMEMBRANE PHOSPHOLIPID TRANSPORT SYSTEM BINDING PROTEIN MLAD-RELATED"/>
    <property type="match status" value="1"/>
</dbReference>
<keyword evidence="4" id="KW-1185">Reference proteome</keyword>
<sequence length="175" mass="19134">MIWQENDPLSKYVVETLMGAIVLAIAGMFLFYVYTVSQFSTRNEYDVIAHFTTVGGLKPGSDVRISGLKIGTVSRQSLDSKTYLAKVTLSINNSIKLPVDTSAAISIDGLFGNNYVNLVPGGDKKILKPGERIEITQEAIDFVQMMSRFMFQSGGIGSGSRLSEVNPRKRSNQAS</sequence>
<dbReference type="KEGG" id="efk:P856_643"/>
<dbReference type="eggNOG" id="COG1463">
    <property type="taxonomic scope" value="Bacteria"/>
</dbReference>
<protein>
    <submittedName>
        <fullName evidence="3">Acetyl-CoA carboxylase subunit A</fullName>
    </submittedName>
</protein>
<dbReference type="Proteomes" id="UP000018700">
    <property type="component" value="Chromosome"/>
</dbReference>
<dbReference type="AlphaFoldDB" id="V9TSH5"/>
<dbReference type="STRING" id="1401328.P856_643"/>
<proteinExistence type="predicted"/>
<dbReference type="NCBIfam" id="TIGR04430">
    <property type="entry name" value="OM_asym_MlaD"/>
    <property type="match status" value="1"/>
</dbReference>
<reference evidence="3 4" key="1">
    <citation type="journal article" date="2013" name="PLoS ONE">
        <title>Bacterial endosymbiosis in a chordate host: long-term co-evolution and conservation of secondary metabolism.</title>
        <authorList>
            <person name="Kwan J.C."/>
            <person name="Schmidt E.W."/>
        </authorList>
    </citation>
    <scope>NUCLEOTIDE SEQUENCE [LARGE SCALE GENOMIC DNA]</scope>
    <source>
        <strain evidence="4">faulkneri L5</strain>
    </source>
</reference>
<keyword evidence="1" id="KW-0812">Transmembrane</keyword>
<dbReference type="GO" id="GO:0005548">
    <property type="term" value="F:phospholipid transporter activity"/>
    <property type="evidence" value="ECO:0007669"/>
    <property type="project" value="TreeGrafter"/>
</dbReference>
<feature type="transmembrane region" description="Helical" evidence="1">
    <location>
        <begin position="12"/>
        <end position="34"/>
    </location>
</feature>
<keyword evidence="1" id="KW-0472">Membrane</keyword>
<accession>V9TSH5</accession>
<dbReference type="OrthoDB" id="7164001at2"/>
<keyword evidence="1" id="KW-1133">Transmembrane helix</keyword>
<dbReference type="PANTHER" id="PTHR33371:SF4">
    <property type="entry name" value="INTERMEMBRANE PHOSPHOLIPID TRANSPORT SYSTEM BINDING PROTEIN MLAD"/>
    <property type="match status" value="1"/>
</dbReference>
<evidence type="ECO:0000313" key="3">
    <source>
        <dbReference type="EMBL" id="AHC73854.1"/>
    </source>
</evidence>
<gene>
    <name evidence="3" type="ORF">P856_643</name>
</gene>
<dbReference type="Pfam" id="PF02470">
    <property type="entry name" value="MlaD"/>
    <property type="match status" value="1"/>
</dbReference>
<evidence type="ECO:0000259" key="2">
    <source>
        <dbReference type="Pfam" id="PF02470"/>
    </source>
</evidence>
<evidence type="ECO:0000256" key="1">
    <source>
        <dbReference type="SAM" id="Phobius"/>
    </source>
</evidence>
<dbReference type="EMBL" id="CP006745">
    <property type="protein sequence ID" value="AHC73854.1"/>
    <property type="molecule type" value="Genomic_DNA"/>
</dbReference>
<dbReference type="InterPro" id="IPR030970">
    <property type="entry name" value="ABC_MlaD"/>
</dbReference>
<dbReference type="GO" id="GO:0005543">
    <property type="term" value="F:phospholipid binding"/>
    <property type="evidence" value="ECO:0007669"/>
    <property type="project" value="TreeGrafter"/>
</dbReference>
<dbReference type="RefSeq" id="WP_052323031.1">
    <property type="nucleotide sequence ID" value="NZ_CP006745.1"/>
</dbReference>